<feature type="transmembrane region" description="Helical" evidence="7">
    <location>
        <begin position="234"/>
        <end position="253"/>
    </location>
</feature>
<dbReference type="PANTHER" id="PTHR30193">
    <property type="entry name" value="ABC TRANSPORTER PERMEASE PROTEIN"/>
    <property type="match status" value="1"/>
</dbReference>
<dbReference type="GO" id="GO:0055085">
    <property type="term" value="P:transmembrane transport"/>
    <property type="evidence" value="ECO:0007669"/>
    <property type="project" value="InterPro"/>
</dbReference>
<keyword evidence="11" id="KW-1185">Reference proteome</keyword>
<dbReference type="STRING" id="988821.SAMN05421867_11915"/>
<feature type="region of interest" description="Disordered" evidence="8">
    <location>
        <begin position="1"/>
        <end position="23"/>
    </location>
</feature>
<dbReference type="PANTHER" id="PTHR30193:SF37">
    <property type="entry name" value="INNER MEMBRANE ABC TRANSPORTER PERMEASE PROTEIN YCJO"/>
    <property type="match status" value="1"/>
</dbReference>
<evidence type="ECO:0000313" key="11">
    <source>
        <dbReference type="Proteomes" id="UP000199012"/>
    </source>
</evidence>
<dbReference type="EMBL" id="FOKA01000019">
    <property type="protein sequence ID" value="SFB38053.1"/>
    <property type="molecule type" value="Genomic_DNA"/>
</dbReference>
<comment type="subcellular location">
    <subcellularLocation>
        <location evidence="1 7">Cell membrane</location>
        <topology evidence="1 7">Multi-pass membrane protein</topology>
    </subcellularLocation>
</comment>
<evidence type="ECO:0000313" key="10">
    <source>
        <dbReference type="EMBL" id="SFB38053.1"/>
    </source>
</evidence>
<evidence type="ECO:0000259" key="9">
    <source>
        <dbReference type="PROSITE" id="PS50928"/>
    </source>
</evidence>
<feature type="transmembrane region" description="Helical" evidence="7">
    <location>
        <begin position="191"/>
        <end position="213"/>
    </location>
</feature>
<evidence type="ECO:0000256" key="7">
    <source>
        <dbReference type="RuleBase" id="RU363032"/>
    </source>
</evidence>
<keyword evidence="4 7" id="KW-0812">Transmembrane</keyword>
<protein>
    <submittedName>
        <fullName evidence="10">Lactose/L-arabinose transport system permease protein</fullName>
    </submittedName>
</protein>
<accession>A0A1I1ANY9</accession>
<feature type="transmembrane region" description="Helical" evidence="7">
    <location>
        <begin position="105"/>
        <end position="127"/>
    </location>
</feature>
<dbReference type="Proteomes" id="UP000199012">
    <property type="component" value="Unassembled WGS sequence"/>
</dbReference>
<dbReference type="AlphaFoldDB" id="A0A1I1ANY9"/>
<evidence type="ECO:0000256" key="4">
    <source>
        <dbReference type="ARBA" id="ARBA00022692"/>
    </source>
</evidence>
<dbReference type="Gene3D" id="1.10.3720.10">
    <property type="entry name" value="MetI-like"/>
    <property type="match status" value="1"/>
</dbReference>
<evidence type="ECO:0000256" key="5">
    <source>
        <dbReference type="ARBA" id="ARBA00022989"/>
    </source>
</evidence>
<feature type="transmembrane region" description="Helical" evidence="7">
    <location>
        <begin position="41"/>
        <end position="63"/>
    </location>
</feature>
<name>A0A1I1ANY9_9CELL</name>
<reference evidence="10 11" key="1">
    <citation type="submission" date="2016-10" db="EMBL/GenBank/DDBJ databases">
        <authorList>
            <person name="de Groot N.N."/>
        </authorList>
    </citation>
    <scope>NUCLEOTIDE SEQUENCE [LARGE SCALE GENOMIC DNA]</scope>
    <source>
        <strain evidence="10 11">CGMCC 4.6945</strain>
    </source>
</reference>
<dbReference type="CDD" id="cd06261">
    <property type="entry name" value="TM_PBP2"/>
    <property type="match status" value="1"/>
</dbReference>
<proteinExistence type="inferred from homology"/>
<organism evidence="10 11">
    <name type="scientific">Cellulomonas marina</name>
    <dbReference type="NCBI Taxonomy" id="988821"/>
    <lineage>
        <taxon>Bacteria</taxon>
        <taxon>Bacillati</taxon>
        <taxon>Actinomycetota</taxon>
        <taxon>Actinomycetes</taxon>
        <taxon>Micrococcales</taxon>
        <taxon>Cellulomonadaceae</taxon>
        <taxon>Cellulomonas</taxon>
    </lineage>
</organism>
<keyword evidence="6 7" id="KW-0472">Membrane</keyword>
<dbReference type="Pfam" id="PF00528">
    <property type="entry name" value="BPD_transp_1"/>
    <property type="match status" value="1"/>
</dbReference>
<evidence type="ECO:0000256" key="6">
    <source>
        <dbReference type="ARBA" id="ARBA00023136"/>
    </source>
</evidence>
<evidence type="ECO:0000256" key="2">
    <source>
        <dbReference type="ARBA" id="ARBA00022448"/>
    </source>
</evidence>
<keyword evidence="2 7" id="KW-0813">Transport</keyword>
<keyword evidence="5 7" id="KW-1133">Transmembrane helix</keyword>
<dbReference type="InterPro" id="IPR000515">
    <property type="entry name" value="MetI-like"/>
</dbReference>
<evidence type="ECO:0000256" key="3">
    <source>
        <dbReference type="ARBA" id="ARBA00022475"/>
    </source>
</evidence>
<gene>
    <name evidence="10" type="ORF">SAMN05421867_11915</name>
</gene>
<sequence>MARPTATARRPVPEDAPVTGTVAAPLPPRPKLSRLERRKSLTGWAFLLPASLLILWLSFWPMIQAAILSLQTGRGTRLSFAEPLWSNYQRLLEDETFRLTLQNTFIYLVIQVPLMLIMALVLANLLNNPNLRFKSMWRTAIFLPSAVGLVSYALVFRTMFANDGLVNDLLVGVGILDSPVNWLGQTGTARFVLVLGLLWRWTGYNMIFYLAALQTIDRSTIEAAKIDGASSAKAFWYVTVPQLKPMILLTAIMSTNGTLQLFDESYALTAGGPANTSMTISHYLYQVSFRNSPNFGYASAISYVILIIVAALAVVQLKVGDKRD</sequence>
<feature type="transmembrane region" description="Helical" evidence="7">
    <location>
        <begin position="295"/>
        <end position="315"/>
    </location>
</feature>
<evidence type="ECO:0000256" key="1">
    <source>
        <dbReference type="ARBA" id="ARBA00004651"/>
    </source>
</evidence>
<comment type="similarity">
    <text evidence="7">Belongs to the binding-protein-dependent transport system permease family.</text>
</comment>
<dbReference type="InterPro" id="IPR035906">
    <property type="entry name" value="MetI-like_sf"/>
</dbReference>
<keyword evidence="3" id="KW-1003">Cell membrane</keyword>
<dbReference type="SUPFAM" id="SSF161098">
    <property type="entry name" value="MetI-like"/>
    <property type="match status" value="1"/>
</dbReference>
<evidence type="ECO:0000256" key="8">
    <source>
        <dbReference type="SAM" id="MobiDB-lite"/>
    </source>
</evidence>
<dbReference type="RefSeq" id="WP_239078980.1">
    <property type="nucleotide sequence ID" value="NZ_BONM01000027.1"/>
</dbReference>
<dbReference type="GO" id="GO:0005886">
    <property type="term" value="C:plasma membrane"/>
    <property type="evidence" value="ECO:0007669"/>
    <property type="project" value="UniProtKB-SubCell"/>
</dbReference>
<feature type="transmembrane region" description="Helical" evidence="7">
    <location>
        <begin position="139"/>
        <end position="160"/>
    </location>
</feature>
<dbReference type="PROSITE" id="PS50928">
    <property type="entry name" value="ABC_TM1"/>
    <property type="match status" value="1"/>
</dbReference>
<feature type="domain" description="ABC transmembrane type-1" evidence="9">
    <location>
        <begin position="101"/>
        <end position="316"/>
    </location>
</feature>
<dbReference type="InterPro" id="IPR051393">
    <property type="entry name" value="ABC_transporter_permease"/>
</dbReference>